<proteinExistence type="inferred from homology"/>
<gene>
    <name evidence="8" type="ORF">DM860_001445</name>
</gene>
<feature type="binding site" evidence="6">
    <location>
        <position position="253"/>
    </location>
    <ligand>
        <name>Fe cation</name>
        <dbReference type="ChEBI" id="CHEBI:24875"/>
        <note>catalytic</note>
    </ligand>
</feature>
<evidence type="ECO:0000256" key="2">
    <source>
        <dbReference type="ARBA" id="ARBA00022723"/>
    </source>
</evidence>
<sequence length="285" mass="31921">MPFSIRMVALRSSLSFRMQNTVCGPLFGISRQSHNIPFAKGLGETKPFSLICPELTTKSVCERTASKLPTYNILGSGMILIKNYISLKDQVDMVNVCQKWGMGPGGFYQPSFQNGAKLQFQMMCFGRNWDPVTKYNKRYRSDGSEPPPLPKELISLTKTIVQDAQAHLVELPSMHPDICIVNFYQLSGRLGLHQDRDESYDSLRRGLPVVSISIGDSAEFLYGHSRDKTKCEKVVLDSGDVFIFGGKSRLVYHGVKQIIPNSCPLPLLQETALIPGRLNLTLRQF</sequence>
<evidence type="ECO:0000313" key="8">
    <source>
        <dbReference type="EMBL" id="RAL54317.1"/>
    </source>
</evidence>
<evidence type="ECO:0000259" key="7">
    <source>
        <dbReference type="PROSITE" id="PS51471"/>
    </source>
</evidence>
<dbReference type="PANTHER" id="PTHR16557:SF10">
    <property type="entry name" value="2-OXOGLUTARATE-DEPENDENT DIOXYGENASE FAMILY PROTEIN"/>
    <property type="match status" value="1"/>
</dbReference>
<reference evidence="8 9" key="1">
    <citation type="submission" date="2018-06" db="EMBL/GenBank/DDBJ databases">
        <title>The Genome of Cuscuta australis (Dodder) Provides Insight into the Evolution of Plant Parasitism.</title>
        <authorList>
            <person name="Liu H."/>
        </authorList>
    </citation>
    <scope>NUCLEOTIDE SEQUENCE [LARGE SCALE GENOMIC DNA]</scope>
    <source>
        <strain evidence="9">cv. Yunnan</strain>
        <tissue evidence="8">Vines</tissue>
    </source>
</reference>
<keyword evidence="9" id="KW-1185">Reference proteome</keyword>
<keyword evidence="2 6" id="KW-0479">Metal-binding</keyword>
<dbReference type="EMBL" id="NQVE01000009">
    <property type="protein sequence ID" value="RAL54317.1"/>
    <property type="molecule type" value="Genomic_DNA"/>
</dbReference>
<evidence type="ECO:0000256" key="3">
    <source>
        <dbReference type="ARBA" id="ARBA00022964"/>
    </source>
</evidence>
<feature type="binding site" evidence="6">
    <location>
        <position position="195"/>
    </location>
    <ligand>
        <name>Fe cation</name>
        <dbReference type="ChEBI" id="CHEBI:24875"/>
        <note>catalytic</note>
    </ligand>
</feature>
<keyword evidence="3" id="KW-0223">Dioxygenase</keyword>
<dbReference type="GO" id="GO:0035513">
    <property type="term" value="P:oxidative RNA demethylation"/>
    <property type="evidence" value="ECO:0007669"/>
    <property type="project" value="TreeGrafter"/>
</dbReference>
<evidence type="ECO:0000256" key="4">
    <source>
        <dbReference type="ARBA" id="ARBA00023002"/>
    </source>
</evidence>
<dbReference type="PANTHER" id="PTHR16557">
    <property type="entry name" value="ALKYLATED DNA REPAIR PROTEIN ALKB-RELATED"/>
    <property type="match status" value="1"/>
</dbReference>
<feature type="domain" description="Fe2OG dioxygenase" evidence="7">
    <location>
        <begin position="175"/>
        <end position="285"/>
    </location>
</feature>
<evidence type="ECO:0000256" key="1">
    <source>
        <dbReference type="ARBA" id="ARBA00007879"/>
    </source>
</evidence>
<evidence type="ECO:0000256" key="5">
    <source>
        <dbReference type="ARBA" id="ARBA00023004"/>
    </source>
</evidence>
<dbReference type="InterPro" id="IPR005123">
    <property type="entry name" value="Oxoglu/Fe-dep_dioxygenase_dom"/>
</dbReference>
<dbReference type="InterPro" id="IPR004574">
    <property type="entry name" value="Alkb"/>
</dbReference>
<dbReference type="AlphaFoldDB" id="A0A328E8V8"/>
<comment type="similarity">
    <text evidence="1">Belongs to the alkB family.</text>
</comment>
<evidence type="ECO:0000313" key="9">
    <source>
        <dbReference type="Proteomes" id="UP000249390"/>
    </source>
</evidence>
<dbReference type="SUPFAM" id="SSF51197">
    <property type="entry name" value="Clavaminate synthase-like"/>
    <property type="match status" value="1"/>
</dbReference>
<dbReference type="GO" id="GO:0035516">
    <property type="term" value="F:broad specificity oxidative DNA demethylase activity"/>
    <property type="evidence" value="ECO:0007669"/>
    <property type="project" value="TreeGrafter"/>
</dbReference>
<dbReference type="PROSITE" id="PS51471">
    <property type="entry name" value="FE2OG_OXY"/>
    <property type="match status" value="1"/>
</dbReference>
<comment type="cofactor">
    <cofactor evidence="6">
        <name>Fe(2+)</name>
        <dbReference type="ChEBI" id="CHEBI:29033"/>
    </cofactor>
    <text evidence="6">Binds 1 Fe(2+) ion per subunit.</text>
</comment>
<name>A0A328E8V8_9ASTE</name>
<dbReference type="GO" id="GO:0008198">
    <property type="term" value="F:ferrous iron binding"/>
    <property type="evidence" value="ECO:0007669"/>
    <property type="project" value="TreeGrafter"/>
</dbReference>
<dbReference type="Gene3D" id="2.60.120.590">
    <property type="entry name" value="Alpha-ketoglutarate-dependent dioxygenase AlkB-like"/>
    <property type="match status" value="1"/>
</dbReference>
<dbReference type="Pfam" id="PF13532">
    <property type="entry name" value="2OG-FeII_Oxy_2"/>
    <property type="match status" value="1"/>
</dbReference>
<dbReference type="Proteomes" id="UP000249390">
    <property type="component" value="Unassembled WGS sequence"/>
</dbReference>
<dbReference type="InterPro" id="IPR027450">
    <property type="entry name" value="AlkB-like"/>
</dbReference>
<dbReference type="InterPro" id="IPR037151">
    <property type="entry name" value="AlkB-like_sf"/>
</dbReference>
<evidence type="ECO:0000256" key="6">
    <source>
        <dbReference type="PIRSR" id="PIRSR604574-2"/>
    </source>
</evidence>
<organism evidence="8 9">
    <name type="scientific">Cuscuta australis</name>
    <dbReference type="NCBI Taxonomy" id="267555"/>
    <lineage>
        <taxon>Eukaryota</taxon>
        <taxon>Viridiplantae</taxon>
        <taxon>Streptophyta</taxon>
        <taxon>Embryophyta</taxon>
        <taxon>Tracheophyta</taxon>
        <taxon>Spermatophyta</taxon>
        <taxon>Magnoliopsida</taxon>
        <taxon>eudicotyledons</taxon>
        <taxon>Gunneridae</taxon>
        <taxon>Pentapetalae</taxon>
        <taxon>asterids</taxon>
        <taxon>lamiids</taxon>
        <taxon>Solanales</taxon>
        <taxon>Convolvulaceae</taxon>
        <taxon>Cuscuteae</taxon>
        <taxon>Cuscuta</taxon>
        <taxon>Cuscuta subgen. Grammica</taxon>
        <taxon>Cuscuta sect. Cleistogrammica</taxon>
    </lineage>
</organism>
<dbReference type="GO" id="GO:0005737">
    <property type="term" value="C:cytoplasm"/>
    <property type="evidence" value="ECO:0007669"/>
    <property type="project" value="TreeGrafter"/>
</dbReference>
<protein>
    <recommendedName>
        <fullName evidence="7">Fe2OG dioxygenase domain-containing protein</fullName>
    </recommendedName>
</protein>
<keyword evidence="4" id="KW-0560">Oxidoreductase</keyword>
<accession>A0A328E8V8</accession>
<keyword evidence="5 6" id="KW-0408">Iron</keyword>
<comment type="caution">
    <text evidence="8">The sequence shown here is derived from an EMBL/GenBank/DDBJ whole genome shotgun (WGS) entry which is preliminary data.</text>
</comment>
<feature type="binding site" evidence="6">
    <location>
        <position position="193"/>
    </location>
    <ligand>
        <name>Fe cation</name>
        <dbReference type="ChEBI" id="CHEBI:24875"/>
        <note>catalytic</note>
    </ligand>
</feature>
<dbReference type="GO" id="GO:0035515">
    <property type="term" value="F:oxidative RNA demethylase activity"/>
    <property type="evidence" value="ECO:0007669"/>
    <property type="project" value="TreeGrafter"/>
</dbReference>